<dbReference type="InterPro" id="IPR018228">
    <property type="entry name" value="DNase_TatD-rel_CS"/>
</dbReference>
<dbReference type="Proteomes" id="UP001482520">
    <property type="component" value="Unassembled WGS sequence"/>
</dbReference>
<feature type="compositionally biased region" description="Basic and acidic residues" evidence="4">
    <location>
        <begin position="18"/>
        <end position="33"/>
    </location>
</feature>
<dbReference type="Pfam" id="PF01026">
    <property type="entry name" value="TatD_DNase"/>
    <property type="match status" value="1"/>
</dbReference>
<dbReference type="RefSeq" id="WP_082500544.1">
    <property type="nucleotide sequence ID" value="NZ_BAAAMM010000003.1"/>
</dbReference>
<protein>
    <submittedName>
        <fullName evidence="5">TatD family hydrolase</fullName>
    </submittedName>
</protein>
<dbReference type="InterPro" id="IPR032466">
    <property type="entry name" value="Metal_Hydrolase"/>
</dbReference>
<evidence type="ECO:0000256" key="4">
    <source>
        <dbReference type="SAM" id="MobiDB-lite"/>
    </source>
</evidence>
<evidence type="ECO:0000256" key="2">
    <source>
        <dbReference type="ARBA" id="ARBA00022801"/>
    </source>
</evidence>
<dbReference type="PROSITE" id="PS01091">
    <property type="entry name" value="TATD_3"/>
    <property type="match status" value="1"/>
</dbReference>
<dbReference type="Gene3D" id="3.20.20.140">
    <property type="entry name" value="Metal-dependent hydrolases"/>
    <property type="match status" value="1"/>
</dbReference>
<feature type="region of interest" description="Disordered" evidence="4">
    <location>
        <begin position="1"/>
        <end position="42"/>
    </location>
</feature>
<dbReference type="SUPFAM" id="SSF51556">
    <property type="entry name" value="Metallo-dependent hydrolases"/>
    <property type="match status" value="1"/>
</dbReference>
<evidence type="ECO:0000313" key="5">
    <source>
        <dbReference type="EMBL" id="MEQ7847012.1"/>
    </source>
</evidence>
<evidence type="ECO:0000313" key="6">
    <source>
        <dbReference type="Proteomes" id="UP001482520"/>
    </source>
</evidence>
<name>A0ABV1NWX5_9ACTN</name>
<dbReference type="PANTHER" id="PTHR46124:SF2">
    <property type="entry name" value="D-AMINOACYL-TRNA DEACYLASE"/>
    <property type="match status" value="1"/>
</dbReference>
<feature type="coiled-coil region" evidence="3">
    <location>
        <begin position="114"/>
        <end position="141"/>
    </location>
</feature>
<dbReference type="EMBL" id="JBEGDP010000005">
    <property type="protein sequence ID" value="MEQ7847012.1"/>
    <property type="molecule type" value="Genomic_DNA"/>
</dbReference>
<reference evidence="5 6" key="1">
    <citation type="submission" date="2024-02" db="EMBL/GenBank/DDBJ databases">
        <title>Full genome sequence of Nocardioides kribbensis.</title>
        <authorList>
            <person name="Poletto B.L."/>
            <person name="Silva G."/>
            <person name="Galante D."/>
            <person name="Campos K.R."/>
            <person name="Santos M.B.N."/>
            <person name="Sacchi C.T."/>
        </authorList>
    </citation>
    <scope>NUCLEOTIDE SEQUENCE [LARGE SCALE GENOMIC DNA]</scope>
    <source>
        <strain evidence="5 6">O4R</strain>
    </source>
</reference>
<sequence length="307" mass="32847">MTGPDPAAGPAGPTRARAAVDERGSRRNRERPPAPDPLPHPVVDNHCHLDIADAGEGDDWLSTADALAAAAAVGVTRIVQIGCDLPGARWAVEAAAAHDALVAGVALHPNEAPRLAAEGRLEEALAEIEELARTHDKVRAVGETGLDFFRTGEDGRAAQEESFRRHVDLAKRLDKTLVIHDRDAHQAVLDVLDSEGVPERWVMHCFSGDAAFARACLDRGAHLSFAGTVTFKNADALREALVVVPRDRLLVETDAPFLTPTPWRGRPNASYLVPLTVRTMAEVRGDDLEQLCAALDAATEAAFGGSW</sequence>
<dbReference type="InterPro" id="IPR001130">
    <property type="entry name" value="TatD-like"/>
</dbReference>
<comment type="caution">
    <text evidence="5">The sequence shown here is derived from an EMBL/GenBank/DDBJ whole genome shotgun (WGS) entry which is preliminary data.</text>
</comment>
<dbReference type="PIRSF" id="PIRSF005902">
    <property type="entry name" value="DNase_TatD"/>
    <property type="match status" value="1"/>
</dbReference>
<feature type="compositionally biased region" description="Low complexity" evidence="4">
    <location>
        <begin position="1"/>
        <end position="17"/>
    </location>
</feature>
<dbReference type="PANTHER" id="PTHR46124">
    <property type="entry name" value="D-AMINOACYL-TRNA DEACYLASE"/>
    <property type="match status" value="1"/>
</dbReference>
<gene>
    <name evidence="5" type="ORF">V6R90_06945</name>
</gene>
<accession>A0ABV1NWX5</accession>
<keyword evidence="3" id="KW-0175">Coiled coil</keyword>
<dbReference type="InterPro" id="IPR015991">
    <property type="entry name" value="TatD/YcfH-like"/>
</dbReference>
<keyword evidence="2 5" id="KW-0378">Hydrolase</keyword>
<evidence type="ECO:0000256" key="1">
    <source>
        <dbReference type="ARBA" id="ARBA00022723"/>
    </source>
</evidence>
<dbReference type="NCBIfam" id="TIGR00010">
    <property type="entry name" value="YchF/TatD family DNA exonuclease"/>
    <property type="match status" value="1"/>
</dbReference>
<evidence type="ECO:0000256" key="3">
    <source>
        <dbReference type="SAM" id="Coils"/>
    </source>
</evidence>
<keyword evidence="6" id="KW-1185">Reference proteome</keyword>
<keyword evidence="1" id="KW-0479">Metal-binding</keyword>
<proteinExistence type="predicted"/>
<organism evidence="5 6">
    <name type="scientific">Nocardioides kribbensis</name>
    <dbReference type="NCBI Taxonomy" id="305517"/>
    <lineage>
        <taxon>Bacteria</taxon>
        <taxon>Bacillati</taxon>
        <taxon>Actinomycetota</taxon>
        <taxon>Actinomycetes</taxon>
        <taxon>Propionibacteriales</taxon>
        <taxon>Nocardioidaceae</taxon>
        <taxon>Nocardioides</taxon>
    </lineage>
</organism>
<dbReference type="CDD" id="cd01310">
    <property type="entry name" value="TatD_DNAse"/>
    <property type="match status" value="1"/>
</dbReference>
<dbReference type="GO" id="GO:0016787">
    <property type="term" value="F:hydrolase activity"/>
    <property type="evidence" value="ECO:0007669"/>
    <property type="project" value="UniProtKB-KW"/>
</dbReference>